<dbReference type="EMBL" id="WDRC01000009">
    <property type="protein sequence ID" value="KAB7359339.1"/>
    <property type="molecule type" value="Genomic_DNA"/>
</dbReference>
<accession>A0A833MRT3</accession>
<organism evidence="1 3">
    <name type="scientific">Bifidobacterium longum</name>
    <dbReference type="NCBI Taxonomy" id="216816"/>
    <lineage>
        <taxon>Bacteria</taxon>
        <taxon>Bacillati</taxon>
        <taxon>Actinomycetota</taxon>
        <taxon>Actinomycetes</taxon>
        <taxon>Bifidobacteriales</taxon>
        <taxon>Bifidobacteriaceae</taxon>
        <taxon>Bifidobacterium</taxon>
    </lineage>
</organism>
<dbReference type="InterPro" id="IPR009561">
    <property type="entry name" value="DUF1177"/>
</dbReference>
<evidence type="ECO:0000313" key="2">
    <source>
        <dbReference type="EMBL" id="KAB7359339.1"/>
    </source>
</evidence>
<dbReference type="Pfam" id="PF06675">
    <property type="entry name" value="DUF1177"/>
    <property type="match status" value="1"/>
</dbReference>
<dbReference type="AlphaFoldDB" id="A0A833MRT3"/>
<evidence type="ECO:0000313" key="3">
    <source>
        <dbReference type="Proteomes" id="UP000430971"/>
    </source>
</evidence>
<protein>
    <submittedName>
        <fullName evidence="1">DUF1177 domain-containing protein</fullName>
    </submittedName>
</protein>
<dbReference type="Proteomes" id="UP000430971">
    <property type="component" value="Unassembled WGS sequence"/>
</dbReference>
<evidence type="ECO:0000313" key="1">
    <source>
        <dbReference type="EMBL" id="KAB7339456.1"/>
    </source>
</evidence>
<dbReference type="EMBL" id="WDRM01000004">
    <property type="protein sequence ID" value="KAB7339456.1"/>
    <property type="molecule type" value="Genomic_DNA"/>
</dbReference>
<sequence length="326" mass="34343">MLLRQMLEIYDLLDTPQASGEAVAALLHERGAQDVTVTVVGGDQGTTDCIKVVIPGRHGKSTGGDAPTLGIVGRLGGIGARPEMIGQVSDGDGALAALTVALKLAEMHHNGDTLEGDIIIGTHVCPDAPTIPHEPVPFMDSPIDMATMNEQEVDARMDAVLSIDTTKGNRIINVNGFAISPTVLKGAILPVSNDVLDIMTRTTGRMPQVFALSQQDITPYGNDLYHLNSILQPATATQAPVIGVAITVEQVVAGCATGATHGGDVEEAARFSLEVAKAFTSGLCAFYDAQAYERLVALYGGFERFQTLGGSARVFAHFGLRPSPWR</sequence>
<evidence type="ECO:0000313" key="4">
    <source>
        <dbReference type="Proteomes" id="UP000460881"/>
    </source>
</evidence>
<comment type="caution">
    <text evidence="1">The sequence shown here is derived from an EMBL/GenBank/DDBJ whole genome shotgun (WGS) entry which is preliminary data.</text>
</comment>
<dbReference type="Proteomes" id="UP000460881">
    <property type="component" value="Unassembled WGS sequence"/>
</dbReference>
<name>A0A833MRT3_BIFLN</name>
<gene>
    <name evidence="2" type="ORF">GBB63_04155</name>
    <name evidence="1" type="ORF">GBB73_02825</name>
</gene>
<proteinExistence type="predicted"/>
<reference evidence="3 4" key="1">
    <citation type="journal article" date="2019" name="Nat. Med.">
        <title>A library of human gut bacterial isolates paired with longitudinal multiomics data enables mechanistic microbiome research.</title>
        <authorList>
            <person name="Poyet M."/>
            <person name="Groussin M."/>
            <person name="Gibbons S.M."/>
            <person name="Avila-Pacheco J."/>
            <person name="Jiang X."/>
            <person name="Kearney S.M."/>
            <person name="Perrotta A.R."/>
            <person name="Berdy B."/>
            <person name="Zhao S."/>
            <person name="Lieberman T.D."/>
            <person name="Swanson P.K."/>
            <person name="Smith M."/>
            <person name="Roesemann S."/>
            <person name="Alexander J.E."/>
            <person name="Rich S.A."/>
            <person name="Livny J."/>
            <person name="Vlamakis H."/>
            <person name="Clish C."/>
            <person name="Bullock K."/>
            <person name="Deik A."/>
            <person name="Scott J."/>
            <person name="Pierce K.A."/>
            <person name="Xavier R.J."/>
            <person name="Alm E.J."/>
        </authorList>
    </citation>
    <scope>NUCLEOTIDE SEQUENCE [LARGE SCALE GENOMIC DNA]</scope>
    <source>
        <strain evidence="2 4">BIOML-A55</strain>
        <strain evidence="1 3">BIOML-A65</strain>
    </source>
</reference>